<organism evidence="1 2">
    <name type="scientific">Methylopila jiangsuensis</name>
    <dbReference type="NCBI Taxonomy" id="586230"/>
    <lineage>
        <taxon>Bacteria</taxon>
        <taxon>Pseudomonadati</taxon>
        <taxon>Pseudomonadota</taxon>
        <taxon>Alphaproteobacteria</taxon>
        <taxon>Hyphomicrobiales</taxon>
        <taxon>Methylopilaceae</taxon>
        <taxon>Methylopila</taxon>
    </lineage>
</organism>
<reference evidence="1" key="1">
    <citation type="journal article" date="2014" name="Int. J. Syst. Evol. Microbiol.">
        <title>Complete genome sequence of Corynebacterium casei LMG S-19264T (=DSM 44701T), isolated from a smear-ripened cheese.</title>
        <authorList>
            <consortium name="US DOE Joint Genome Institute (JGI-PGF)"/>
            <person name="Walter F."/>
            <person name="Albersmeier A."/>
            <person name="Kalinowski J."/>
            <person name="Ruckert C."/>
        </authorList>
    </citation>
    <scope>NUCLEOTIDE SEQUENCE</scope>
    <source>
        <strain evidence="1">VKM B-2555</strain>
    </source>
</reference>
<accession>A0A9W6JLG2</accession>
<dbReference type="EMBL" id="BSFK01000016">
    <property type="protein sequence ID" value="GLK77990.1"/>
    <property type="molecule type" value="Genomic_DNA"/>
</dbReference>
<reference evidence="1" key="2">
    <citation type="submission" date="2023-01" db="EMBL/GenBank/DDBJ databases">
        <authorList>
            <person name="Sun Q."/>
            <person name="Evtushenko L."/>
        </authorList>
    </citation>
    <scope>NUCLEOTIDE SEQUENCE</scope>
    <source>
        <strain evidence="1">VKM B-2555</strain>
    </source>
</reference>
<name>A0A9W6JLG2_9HYPH</name>
<dbReference type="AlphaFoldDB" id="A0A9W6JLG2"/>
<dbReference type="RefSeq" id="WP_271205813.1">
    <property type="nucleotide sequence ID" value="NZ_BSFK01000016.1"/>
</dbReference>
<evidence type="ECO:0000313" key="2">
    <source>
        <dbReference type="Proteomes" id="UP001143364"/>
    </source>
</evidence>
<comment type="caution">
    <text evidence="1">The sequence shown here is derived from an EMBL/GenBank/DDBJ whole genome shotgun (WGS) entry which is preliminary data.</text>
</comment>
<gene>
    <name evidence="1" type="ORF">GCM10008171_32440</name>
</gene>
<protein>
    <submittedName>
        <fullName evidence="1">Uncharacterized protein</fullName>
    </submittedName>
</protein>
<sequence length="110" mass="12009">MTDSFEYGLALIPVEPTWAMQIAGRDAILAEDPDLDLSTDDARACFKAMADYAAKLITRDRLAIWLASLDSITLKEIKSTVGPAADASAWREYLGRADDLLAMISAEVSR</sequence>
<proteinExistence type="predicted"/>
<keyword evidence="2" id="KW-1185">Reference proteome</keyword>
<evidence type="ECO:0000313" key="1">
    <source>
        <dbReference type="EMBL" id="GLK77990.1"/>
    </source>
</evidence>
<dbReference type="Proteomes" id="UP001143364">
    <property type="component" value="Unassembled WGS sequence"/>
</dbReference>